<dbReference type="EMBL" id="RQHW01000013">
    <property type="protein sequence ID" value="TGN20442.1"/>
    <property type="molecule type" value="Genomic_DNA"/>
</dbReference>
<dbReference type="InterPro" id="IPR010870">
    <property type="entry name" value="Porin_O/P"/>
</dbReference>
<dbReference type="OrthoDB" id="314848at2"/>
<accession>A0A4R9M2U1</accession>
<organism evidence="1 2">
    <name type="scientific">Leptospira idonii</name>
    <dbReference type="NCBI Taxonomy" id="1193500"/>
    <lineage>
        <taxon>Bacteria</taxon>
        <taxon>Pseudomonadati</taxon>
        <taxon>Spirochaetota</taxon>
        <taxon>Spirochaetia</taxon>
        <taxon>Leptospirales</taxon>
        <taxon>Leptospiraceae</taxon>
        <taxon>Leptospira</taxon>
    </lineage>
</organism>
<dbReference type="Gene3D" id="2.40.160.10">
    <property type="entry name" value="Porin"/>
    <property type="match status" value="1"/>
</dbReference>
<evidence type="ECO:0000313" key="2">
    <source>
        <dbReference type="Proteomes" id="UP000298058"/>
    </source>
</evidence>
<dbReference type="SUPFAM" id="SSF56935">
    <property type="entry name" value="Porins"/>
    <property type="match status" value="1"/>
</dbReference>
<evidence type="ECO:0000313" key="1">
    <source>
        <dbReference type="EMBL" id="TGN20442.1"/>
    </source>
</evidence>
<comment type="caution">
    <text evidence="1">The sequence shown here is derived from an EMBL/GenBank/DDBJ whole genome shotgun (WGS) entry which is preliminary data.</text>
</comment>
<dbReference type="Pfam" id="PF07396">
    <property type="entry name" value="Porin_O_P"/>
    <property type="match status" value="1"/>
</dbReference>
<proteinExistence type="predicted"/>
<dbReference type="Proteomes" id="UP000298058">
    <property type="component" value="Unassembled WGS sequence"/>
</dbReference>
<protein>
    <submittedName>
        <fullName evidence="1">Porin</fullName>
    </submittedName>
</protein>
<sequence length="412" mass="47368">MFRFDVRSFYLFFGFFSLFALPLGAEGEKETKEVPQSTPPKFETGLGKGIRLSSENNVHNIQVRFRAAPRVEQSMNLDQSNDTTNFLVRRTRLAVKGGLFNEEWVFNLQLGFADRDVEADRRNNLRDANIIYNKYRDVKFSFGQMKIPFSRQRWNSSSAMQMVDRSSVTAEFNLDRDVGAMLYSEDLFGAKRKFAYYLGVFGGNGRNRVDTKMPGVLTVGRIIYSPLGGMSKTGSDNDWLSESDLNRYQDPKISFGLSGAYNKNSNRSLSTHGTQYDFARFDYSHATADIYFKWMGFSFQTEGIWRRANAGYVEKEVSNVLKREYSRSGQGYFVQLGYLFPSNYEVSFRFGEFKPLGETDPSLKYSREVGTAISYYFAEHNLKLQTDVFRYTGVPQAAEGDYQIRSQLQVFY</sequence>
<dbReference type="RefSeq" id="WP_135759306.1">
    <property type="nucleotide sequence ID" value="NZ_RQHW01000013.1"/>
</dbReference>
<keyword evidence="2" id="KW-1185">Reference proteome</keyword>
<dbReference type="InterPro" id="IPR023614">
    <property type="entry name" value="Porin_dom_sf"/>
</dbReference>
<gene>
    <name evidence="1" type="ORF">EHS15_04335</name>
</gene>
<dbReference type="AlphaFoldDB" id="A0A4R9M2U1"/>
<name>A0A4R9M2U1_9LEPT</name>
<reference evidence="1" key="1">
    <citation type="journal article" date="2019" name="PLoS Negl. Trop. Dis.">
        <title>Revisiting the worldwide diversity of Leptospira species in the environment.</title>
        <authorList>
            <person name="Vincent A.T."/>
            <person name="Schiettekatte O."/>
            <person name="Bourhy P."/>
            <person name="Veyrier F.J."/>
            <person name="Picardeau M."/>
        </authorList>
    </citation>
    <scope>NUCLEOTIDE SEQUENCE [LARGE SCALE GENOMIC DNA]</scope>
    <source>
        <strain evidence="1">201300427</strain>
    </source>
</reference>